<keyword evidence="12" id="KW-0732">Signal</keyword>
<sequence length="676" mass="74441">MLPDRRFLCALLTGPAVALAADAVSVPGAEAPFFEDLPTVLSASRLPQPLNEAPGAVTILDRDFIQATGYRDVARLLRLVPGMQIGQERGHSQWVTYHGLGSDFPTEIQVLIDGRSVYAPNSSGGVDWSALPLTIQEIERIEIVRGTNSNAYGANAFLGVINIITRHSHQEHGASGLLNVGNRGIADAQVSWTGGGNGAGVRLSAARTRDSGFRNVHDSRLSQTLSLRSDYRIDARDELTLRAGYNHINREAGYADSIYNNNGERMAASENSTLHLTWRRTLSQDEEWLVSFYRNHESSIDQWLASSPDFPAVPLNRNRQSDRSNAEIQHRFALNAQTRMVWGLEGRRDETSAPFLFAGGSPPSINLYRAFSNLDWHITPGWQLNLGGLLEKSGDKAAQFVPRAFINWQSTPTSTLRAGYARAWQQRNLFDIYGDVRAYAPGSDPATSKPIAWPYVPNPNLRTPSVDTLEIGYLGRFPSIDATLDVRLFHERISHFVIRRSIPSPVGPLALAGLPSSQFDNLSSPVVLRGLEYQFRSRPRPGTEILLSHTLIDRHTSEPEVAARTAPYSASLTWLQDYGGGWKSTASLLRMGSLAGGYGYVPGCAYASADYTSLDLRLARAFRLDGRKMELALNGINLGGRHQEIADRSEQCLPQYVNKPVNPASPMVWLSLAVEL</sequence>
<dbReference type="RefSeq" id="WP_169145788.1">
    <property type="nucleotide sequence ID" value="NZ_JABBGA010000007.1"/>
</dbReference>
<evidence type="ECO:0000256" key="6">
    <source>
        <dbReference type="ARBA" id="ARBA00023077"/>
    </source>
</evidence>
<gene>
    <name evidence="15" type="ORF">HHL15_10905</name>
</gene>
<dbReference type="GO" id="GO:0009279">
    <property type="term" value="C:cell outer membrane"/>
    <property type="evidence" value="ECO:0007669"/>
    <property type="project" value="UniProtKB-SubCell"/>
</dbReference>
<dbReference type="PROSITE" id="PS52016">
    <property type="entry name" value="TONB_DEPENDENT_REC_3"/>
    <property type="match status" value="1"/>
</dbReference>
<keyword evidence="8 15" id="KW-0675">Receptor</keyword>
<accession>A0A848G4Y9</accession>
<dbReference type="InterPro" id="IPR036942">
    <property type="entry name" value="Beta-barrel_TonB_sf"/>
</dbReference>
<keyword evidence="9 10" id="KW-0998">Cell outer membrane</keyword>
<evidence type="ECO:0000256" key="1">
    <source>
        <dbReference type="ARBA" id="ARBA00004571"/>
    </source>
</evidence>
<protein>
    <submittedName>
        <fullName evidence="15">TonB-dependent receptor</fullName>
    </submittedName>
</protein>
<evidence type="ECO:0000256" key="2">
    <source>
        <dbReference type="ARBA" id="ARBA00009810"/>
    </source>
</evidence>
<evidence type="ECO:0000256" key="7">
    <source>
        <dbReference type="ARBA" id="ARBA00023136"/>
    </source>
</evidence>
<evidence type="ECO:0000256" key="9">
    <source>
        <dbReference type="ARBA" id="ARBA00023237"/>
    </source>
</evidence>
<dbReference type="SUPFAM" id="SSF56935">
    <property type="entry name" value="Porins"/>
    <property type="match status" value="1"/>
</dbReference>
<evidence type="ECO:0000256" key="10">
    <source>
        <dbReference type="PROSITE-ProRule" id="PRU01360"/>
    </source>
</evidence>
<evidence type="ECO:0000256" key="3">
    <source>
        <dbReference type="ARBA" id="ARBA00022448"/>
    </source>
</evidence>
<evidence type="ECO:0000259" key="13">
    <source>
        <dbReference type="Pfam" id="PF00593"/>
    </source>
</evidence>
<keyword evidence="6 11" id="KW-0798">TonB box</keyword>
<dbReference type="InterPro" id="IPR000531">
    <property type="entry name" value="Beta-barrel_TonB"/>
</dbReference>
<dbReference type="PANTHER" id="PTHR30069:SF27">
    <property type="entry name" value="BLL4766 PROTEIN"/>
    <property type="match status" value="1"/>
</dbReference>
<dbReference type="GO" id="GO:0015344">
    <property type="term" value="F:siderophore uptake transmembrane transporter activity"/>
    <property type="evidence" value="ECO:0007669"/>
    <property type="project" value="TreeGrafter"/>
</dbReference>
<dbReference type="InterPro" id="IPR012910">
    <property type="entry name" value="Plug_dom"/>
</dbReference>
<feature type="domain" description="TonB-dependent receptor plug" evidence="14">
    <location>
        <begin position="50"/>
        <end position="160"/>
    </location>
</feature>
<evidence type="ECO:0000256" key="11">
    <source>
        <dbReference type="RuleBase" id="RU003357"/>
    </source>
</evidence>
<dbReference type="Gene3D" id="2.170.130.10">
    <property type="entry name" value="TonB-dependent receptor, plug domain"/>
    <property type="match status" value="1"/>
</dbReference>
<evidence type="ECO:0000256" key="5">
    <source>
        <dbReference type="ARBA" id="ARBA00022692"/>
    </source>
</evidence>
<dbReference type="GO" id="GO:0044718">
    <property type="term" value="P:siderophore transmembrane transport"/>
    <property type="evidence" value="ECO:0007669"/>
    <property type="project" value="TreeGrafter"/>
</dbReference>
<dbReference type="PANTHER" id="PTHR30069">
    <property type="entry name" value="TONB-DEPENDENT OUTER MEMBRANE RECEPTOR"/>
    <property type="match status" value="1"/>
</dbReference>
<evidence type="ECO:0000313" key="16">
    <source>
        <dbReference type="Proteomes" id="UP000580043"/>
    </source>
</evidence>
<dbReference type="Pfam" id="PF07715">
    <property type="entry name" value="Plug"/>
    <property type="match status" value="1"/>
</dbReference>
<dbReference type="InterPro" id="IPR037066">
    <property type="entry name" value="Plug_dom_sf"/>
</dbReference>
<keyword evidence="4 10" id="KW-1134">Transmembrane beta strand</keyword>
<feature type="signal peptide" evidence="12">
    <location>
        <begin position="1"/>
        <end position="20"/>
    </location>
</feature>
<dbReference type="EMBL" id="JABBGA010000007">
    <property type="protein sequence ID" value="NML26250.1"/>
    <property type="molecule type" value="Genomic_DNA"/>
</dbReference>
<comment type="subcellular location">
    <subcellularLocation>
        <location evidence="1 10">Cell outer membrane</location>
        <topology evidence="1 10">Multi-pass membrane protein</topology>
    </subcellularLocation>
</comment>
<dbReference type="InterPro" id="IPR039426">
    <property type="entry name" value="TonB-dep_rcpt-like"/>
</dbReference>
<evidence type="ECO:0000256" key="4">
    <source>
        <dbReference type="ARBA" id="ARBA00022452"/>
    </source>
</evidence>
<organism evidence="15 16">
    <name type="scientific">Zoogloea dura</name>
    <dbReference type="NCBI Taxonomy" id="2728840"/>
    <lineage>
        <taxon>Bacteria</taxon>
        <taxon>Pseudomonadati</taxon>
        <taxon>Pseudomonadota</taxon>
        <taxon>Betaproteobacteria</taxon>
        <taxon>Rhodocyclales</taxon>
        <taxon>Zoogloeaceae</taxon>
        <taxon>Zoogloea</taxon>
    </lineage>
</organism>
<comment type="similarity">
    <text evidence="2 10 11">Belongs to the TonB-dependent receptor family.</text>
</comment>
<dbReference type="Pfam" id="PF00593">
    <property type="entry name" value="TonB_dep_Rec_b-barrel"/>
    <property type="match status" value="1"/>
</dbReference>
<name>A0A848G4Y9_9RHOO</name>
<feature type="chain" id="PRO_5032321616" evidence="12">
    <location>
        <begin position="21"/>
        <end position="676"/>
    </location>
</feature>
<reference evidence="15 16" key="1">
    <citation type="submission" date="2020-04" db="EMBL/GenBank/DDBJ databases">
        <title>Zoogloea sp. G-4-1-14 isolated from soil.</title>
        <authorList>
            <person name="Dahal R.H."/>
        </authorList>
    </citation>
    <scope>NUCLEOTIDE SEQUENCE [LARGE SCALE GENOMIC DNA]</scope>
    <source>
        <strain evidence="15 16">G-4-1-14</strain>
    </source>
</reference>
<dbReference type="Proteomes" id="UP000580043">
    <property type="component" value="Unassembled WGS sequence"/>
</dbReference>
<evidence type="ECO:0000256" key="12">
    <source>
        <dbReference type="SAM" id="SignalP"/>
    </source>
</evidence>
<dbReference type="Gene3D" id="2.40.170.20">
    <property type="entry name" value="TonB-dependent receptor, beta-barrel domain"/>
    <property type="match status" value="1"/>
</dbReference>
<evidence type="ECO:0000256" key="8">
    <source>
        <dbReference type="ARBA" id="ARBA00023170"/>
    </source>
</evidence>
<feature type="domain" description="TonB-dependent receptor-like beta-barrel" evidence="13">
    <location>
        <begin position="216"/>
        <end position="638"/>
    </location>
</feature>
<keyword evidence="16" id="KW-1185">Reference proteome</keyword>
<evidence type="ECO:0000313" key="15">
    <source>
        <dbReference type="EMBL" id="NML26250.1"/>
    </source>
</evidence>
<evidence type="ECO:0000259" key="14">
    <source>
        <dbReference type="Pfam" id="PF07715"/>
    </source>
</evidence>
<proteinExistence type="inferred from homology"/>
<dbReference type="AlphaFoldDB" id="A0A848G4Y9"/>
<keyword evidence="3 10" id="KW-0813">Transport</keyword>
<comment type="caution">
    <text evidence="15">The sequence shown here is derived from an EMBL/GenBank/DDBJ whole genome shotgun (WGS) entry which is preliminary data.</text>
</comment>
<keyword evidence="7 10" id="KW-0472">Membrane</keyword>
<keyword evidence="5 10" id="KW-0812">Transmembrane</keyword>